<dbReference type="Proteomes" id="UP000199187">
    <property type="component" value="Unassembled WGS sequence"/>
</dbReference>
<reference evidence="2" key="1">
    <citation type="submission" date="2016-10" db="EMBL/GenBank/DDBJ databases">
        <authorList>
            <person name="Varghese N."/>
            <person name="Submissions S."/>
        </authorList>
    </citation>
    <scope>NUCLEOTIDE SEQUENCE [LARGE SCALE GENOMIC DNA]</scope>
    <source>
        <strain evidence="2">Ah-143</strain>
    </source>
</reference>
<keyword evidence="2" id="KW-1185">Reference proteome</keyword>
<evidence type="ECO:0000313" key="1">
    <source>
        <dbReference type="EMBL" id="SFU15739.1"/>
    </source>
</evidence>
<sequence length="31" mass="3748">MPLMPLMQYQDGSLQNREAMSKHKQFSFYIK</sequence>
<proteinExistence type="predicted"/>
<name>A0A1I7DVP5_9ENTR</name>
<gene>
    <name evidence="1" type="ORF">SAMN05192562_10760</name>
</gene>
<dbReference type="EMBL" id="FPAU01000007">
    <property type="protein sequence ID" value="SFU15739.1"/>
    <property type="molecule type" value="Genomic_DNA"/>
</dbReference>
<evidence type="ECO:0000313" key="2">
    <source>
        <dbReference type="Proteomes" id="UP000199187"/>
    </source>
</evidence>
<dbReference type="AlphaFoldDB" id="A0A1I7DVP5"/>
<accession>A0A1I7DVP5</accession>
<protein>
    <submittedName>
        <fullName evidence="1">Uncharacterized protein</fullName>
    </submittedName>
</protein>
<organism evidence="1 2">
    <name type="scientific">Kosakonia arachidis</name>
    <dbReference type="NCBI Taxonomy" id="551989"/>
    <lineage>
        <taxon>Bacteria</taxon>
        <taxon>Pseudomonadati</taxon>
        <taxon>Pseudomonadota</taxon>
        <taxon>Gammaproteobacteria</taxon>
        <taxon>Enterobacterales</taxon>
        <taxon>Enterobacteriaceae</taxon>
        <taxon>Kosakonia</taxon>
    </lineage>
</organism>